<reference evidence="3" key="1">
    <citation type="journal article" date="2020" name="Genome Biol.">
        <title>Gamete binning: chromosome-level and haplotype-resolved genome assembly enabled by high-throughput single-cell sequencing of gamete genomes.</title>
        <authorList>
            <person name="Campoy J.A."/>
            <person name="Sun H."/>
            <person name="Goel M."/>
            <person name="Jiao W.-B."/>
            <person name="Folz-Donahue K."/>
            <person name="Wang N."/>
            <person name="Rubio M."/>
            <person name="Liu C."/>
            <person name="Kukat C."/>
            <person name="Ruiz D."/>
            <person name="Huettel B."/>
            <person name="Schneeberger K."/>
        </authorList>
    </citation>
    <scope>NUCLEOTIDE SEQUENCE [LARGE SCALE GENOMIC DNA]</scope>
    <source>
        <strain evidence="3">cv. Rojo Pasion</strain>
    </source>
</reference>
<dbReference type="EMBL" id="CAEKKB010000001">
    <property type="protein sequence ID" value="CAB4293149.1"/>
    <property type="molecule type" value="Genomic_DNA"/>
</dbReference>
<keyword evidence="3" id="KW-1185">Reference proteome</keyword>
<proteinExistence type="predicted"/>
<organism evidence="2 3">
    <name type="scientific">Prunus armeniaca</name>
    <name type="common">Apricot</name>
    <name type="synonym">Armeniaca vulgaris</name>
    <dbReference type="NCBI Taxonomy" id="36596"/>
    <lineage>
        <taxon>Eukaryota</taxon>
        <taxon>Viridiplantae</taxon>
        <taxon>Streptophyta</taxon>
        <taxon>Embryophyta</taxon>
        <taxon>Tracheophyta</taxon>
        <taxon>Spermatophyta</taxon>
        <taxon>Magnoliopsida</taxon>
        <taxon>eudicotyledons</taxon>
        <taxon>Gunneridae</taxon>
        <taxon>Pentapetalae</taxon>
        <taxon>rosids</taxon>
        <taxon>fabids</taxon>
        <taxon>Rosales</taxon>
        <taxon>Rosaceae</taxon>
        <taxon>Amygdaloideae</taxon>
        <taxon>Amygdaleae</taxon>
        <taxon>Prunus</taxon>
    </lineage>
</organism>
<sequence length="107" mass="12040">MGFPDFSFSRVGLTQLLQFLTILRYGLREKRNNIRGSKEIECGVFPRQHITGFMGVWVPGQLESLLGSGRPQTVSGKGMDRGTPPTAPPLLHVYRINKPTTRGQWKK</sequence>
<dbReference type="Proteomes" id="UP000507245">
    <property type="component" value="Unassembled WGS sequence"/>
</dbReference>
<evidence type="ECO:0000313" key="3">
    <source>
        <dbReference type="Proteomes" id="UP000507245"/>
    </source>
</evidence>
<evidence type="ECO:0000313" key="2">
    <source>
        <dbReference type="EMBL" id="CAB4293149.1"/>
    </source>
</evidence>
<dbReference type="AlphaFoldDB" id="A0A6J5VUY2"/>
<protein>
    <submittedName>
        <fullName evidence="2">Uncharacterized protein</fullName>
    </submittedName>
</protein>
<name>A0A6J5VUY2_PRUAR</name>
<gene>
    <name evidence="2" type="ORF">ORAREDHAP_LOCUS1875</name>
</gene>
<feature type="region of interest" description="Disordered" evidence="1">
    <location>
        <begin position="68"/>
        <end position="91"/>
    </location>
</feature>
<evidence type="ECO:0000256" key="1">
    <source>
        <dbReference type="SAM" id="MobiDB-lite"/>
    </source>
</evidence>
<accession>A0A6J5VUY2</accession>